<dbReference type="Gene3D" id="3.20.19.10">
    <property type="entry name" value="Aconitase, domain 4"/>
    <property type="match status" value="1"/>
</dbReference>
<evidence type="ECO:0000256" key="1">
    <source>
        <dbReference type="ARBA" id="ARBA00009869"/>
    </source>
</evidence>
<protein>
    <recommendedName>
        <fullName evidence="3">3-isopropylmalate dehydratase small subunit</fullName>
        <ecNumber evidence="3">4.2.1.33</ecNumber>
    </recommendedName>
    <alternativeName>
        <fullName evidence="3">Alpha-IPM isomerase</fullName>
        <shortName evidence="3">IPMI</shortName>
    </alternativeName>
    <alternativeName>
        <fullName evidence="3">Isopropylmalate isomerase</fullName>
    </alternativeName>
</protein>
<dbReference type="PANTHER" id="PTHR43345">
    <property type="entry name" value="3-ISOPROPYLMALATE DEHYDRATASE SMALL SUBUNIT 2-RELATED-RELATED"/>
    <property type="match status" value="1"/>
</dbReference>
<dbReference type="FunFam" id="3.20.19.10:FF:000007">
    <property type="entry name" value="Isopropylmalate/citramalate isomerase small subunit"/>
    <property type="match status" value="1"/>
</dbReference>
<dbReference type="PANTHER" id="PTHR43345:SF2">
    <property type="entry name" value="3-ISOPROPYLMALATE DEHYDRATASE SMALL SUBUNIT 1"/>
    <property type="match status" value="1"/>
</dbReference>
<dbReference type="NCBIfam" id="TIGR02087">
    <property type="entry name" value="LEUD_arch"/>
    <property type="match status" value="1"/>
</dbReference>
<dbReference type="AlphaFoldDB" id="A0A9D1W4K2"/>
<sequence>MEATGFVHKYPDNVDTDVIIPARYLNTPDAKELAAHCMEDIDPEFIHKVQKGDIIVGGANFGCGSSREHAPLAIKTAGVSCVIAATFARIFYRNSINIGLPILECPAASAAIQNGDKVKVDFDTGVITDETTGETFQAQPFPPFIQNIIQAGGLMNSIAE</sequence>
<dbReference type="GO" id="GO:0003861">
    <property type="term" value="F:3-isopropylmalate dehydratase activity"/>
    <property type="evidence" value="ECO:0007669"/>
    <property type="project" value="UniProtKB-UniRule"/>
</dbReference>
<comment type="function">
    <text evidence="3">Catalyzes the isomerization between 2-isopropylmalate and 3-isopropylmalate, via the formation of 2-isopropylmaleate.</text>
</comment>
<dbReference type="HAMAP" id="MF_01032">
    <property type="entry name" value="LeuD_type2"/>
    <property type="match status" value="1"/>
</dbReference>
<evidence type="ECO:0000259" key="4">
    <source>
        <dbReference type="Pfam" id="PF00694"/>
    </source>
</evidence>
<accession>A0A9D1W4K2</accession>
<keyword evidence="2 3" id="KW-0456">Lyase</keyword>
<organism evidence="5 6">
    <name type="scientific">Candidatus Lachnoclostridium stercoripullorum</name>
    <dbReference type="NCBI Taxonomy" id="2838635"/>
    <lineage>
        <taxon>Bacteria</taxon>
        <taxon>Bacillati</taxon>
        <taxon>Bacillota</taxon>
        <taxon>Clostridia</taxon>
        <taxon>Lachnospirales</taxon>
        <taxon>Lachnospiraceae</taxon>
    </lineage>
</organism>
<evidence type="ECO:0000313" key="6">
    <source>
        <dbReference type="Proteomes" id="UP000886780"/>
    </source>
</evidence>
<dbReference type="InterPro" id="IPR011824">
    <property type="entry name" value="LeuD/DmdB_bac"/>
</dbReference>
<dbReference type="Proteomes" id="UP000886780">
    <property type="component" value="Unassembled WGS sequence"/>
</dbReference>
<dbReference type="GO" id="GO:0009098">
    <property type="term" value="P:L-leucine biosynthetic process"/>
    <property type="evidence" value="ECO:0007669"/>
    <property type="project" value="UniProtKB-UniRule"/>
</dbReference>
<keyword evidence="3" id="KW-0432">Leucine biosynthesis</keyword>
<reference evidence="5" key="2">
    <citation type="submission" date="2021-04" db="EMBL/GenBank/DDBJ databases">
        <authorList>
            <person name="Gilroy R."/>
        </authorList>
    </citation>
    <scope>NUCLEOTIDE SEQUENCE</scope>
    <source>
        <strain evidence="5">ChiGjej4B4-12881</strain>
    </source>
</reference>
<comment type="pathway">
    <text evidence="3">Amino-acid biosynthesis; L-leucine biosynthesis; L-leucine from 3-methyl-2-oxobutanoate: step 2/4.</text>
</comment>
<keyword evidence="3" id="KW-0100">Branched-chain amino acid biosynthesis</keyword>
<evidence type="ECO:0000256" key="3">
    <source>
        <dbReference type="HAMAP-Rule" id="MF_01032"/>
    </source>
</evidence>
<dbReference type="InterPro" id="IPR033940">
    <property type="entry name" value="IPMI_Swivel"/>
</dbReference>
<dbReference type="CDD" id="cd01577">
    <property type="entry name" value="IPMI_Swivel"/>
    <property type="match status" value="1"/>
</dbReference>
<gene>
    <name evidence="3 5" type="primary">leuD</name>
    <name evidence="5" type="ORF">IAA28_06215</name>
</gene>
<reference evidence="5" key="1">
    <citation type="journal article" date="2021" name="PeerJ">
        <title>Extensive microbial diversity within the chicken gut microbiome revealed by metagenomics and culture.</title>
        <authorList>
            <person name="Gilroy R."/>
            <person name="Ravi A."/>
            <person name="Getino M."/>
            <person name="Pursley I."/>
            <person name="Horton D.L."/>
            <person name="Alikhan N.F."/>
            <person name="Baker D."/>
            <person name="Gharbi K."/>
            <person name="Hall N."/>
            <person name="Watson M."/>
            <person name="Adriaenssens E.M."/>
            <person name="Foster-Nyarko E."/>
            <person name="Jarju S."/>
            <person name="Secka A."/>
            <person name="Antonio M."/>
            <person name="Oren A."/>
            <person name="Chaudhuri R.R."/>
            <person name="La Ragione R."/>
            <person name="Hildebrand F."/>
            <person name="Pallen M.J."/>
        </authorList>
    </citation>
    <scope>NUCLEOTIDE SEQUENCE</scope>
    <source>
        <strain evidence="5">ChiGjej4B4-12881</strain>
    </source>
</reference>
<evidence type="ECO:0000313" key="5">
    <source>
        <dbReference type="EMBL" id="HIX52381.1"/>
    </source>
</evidence>
<dbReference type="EC" id="4.2.1.33" evidence="3"/>
<dbReference type="SUPFAM" id="SSF52016">
    <property type="entry name" value="LeuD/IlvD-like"/>
    <property type="match status" value="1"/>
</dbReference>
<proteinExistence type="inferred from homology"/>
<dbReference type="InterPro" id="IPR015928">
    <property type="entry name" value="Aconitase/3IPM_dehydase_swvl"/>
</dbReference>
<comment type="subunit">
    <text evidence="3">Heterodimer of LeuC and LeuD.</text>
</comment>
<keyword evidence="3" id="KW-0028">Amino-acid biosynthesis</keyword>
<dbReference type="Pfam" id="PF00694">
    <property type="entry name" value="Aconitase_C"/>
    <property type="match status" value="1"/>
</dbReference>
<comment type="catalytic activity">
    <reaction evidence="3">
        <text>(2R,3S)-3-isopropylmalate = (2S)-2-isopropylmalate</text>
        <dbReference type="Rhea" id="RHEA:32287"/>
        <dbReference type="ChEBI" id="CHEBI:1178"/>
        <dbReference type="ChEBI" id="CHEBI:35121"/>
        <dbReference type="EC" id="4.2.1.33"/>
    </reaction>
</comment>
<evidence type="ECO:0000256" key="2">
    <source>
        <dbReference type="ARBA" id="ARBA00023239"/>
    </source>
</evidence>
<feature type="domain" description="Aconitase A/isopropylmalate dehydratase small subunit swivel" evidence="4">
    <location>
        <begin position="39"/>
        <end position="103"/>
    </location>
</feature>
<dbReference type="InterPro" id="IPR011827">
    <property type="entry name" value="LeuD_type2/HacB/DmdB"/>
</dbReference>
<comment type="similarity">
    <text evidence="1 3">Belongs to the LeuD family. LeuD type 2 subfamily.</text>
</comment>
<dbReference type="InterPro" id="IPR000573">
    <property type="entry name" value="AconitaseA/IPMdHydase_ssu_swvl"/>
</dbReference>
<comment type="caution">
    <text evidence="5">The sequence shown here is derived from an EMBL/GenBank/DDBJ whole genome shotgun (WGS) entry which is preliminary data.</text>
</comment>
<dbReference type="InterPro" id="IPR050075">
    <property type="entry name" value="LeuD"/>
</dbReference>
<name>A0A9D1W4K2_9FIRM</name>
<dbReference type="EMBL" id="DXEU01000109">
    <property type="protein sequence ID" value="HIX52381.1"/>
    <property type="molecule type" value="Genomic_DNA"/>
</dbReference>
<dbReference type="NCBIfam" id="TIGR02084">
    <property type="entry name" value="leud"/>
    <property type="match status" value="1"/>
</dbReference>